<name>A0A9P8SN36_ASPFM</name>
<evidence type="ECO:0000256" key="1">
    <source>
        <dbReference type="SAM" id="MobiDB-lite"/>
    </source>
</evidence>
<dbReference type="PANTHER" id="PTHR37535">
    <property type="entry name" value="FLUG DOMAIN PROTEIN"/>
    <property type="match status" value="1"/>
</dbReference>
<dbReference type="AlphaFoldDB" id="A0A9P8SN36"/>
<evidence type="ECO:0000313" key="3">
    <source>
        <dbReference type="Proteomes" id="UP000813423"/>
    </source>
</evidence>
<dbReference type="Proteomes" id="UP000813423">
    <property type="component" value="Unassembled WGS sequence"/>
</dbReference>
<protein>
    <recommendedName>
        <fullName evidence="4">C2H2 finger domain-containing protein</fullName>
    </recommendedName>
</protein>
<comment type="caution">
    <text evidence="2">The sequence shown here is derived from an EMBL/GenBank/DDBJ whole genome shotgun (WGS) entry which is preliminary data.</text>
</comment>
<dbReference type="Pfam" id="PF11917">
    <property type="entry name" value="DUF3435"/>
    <property type="match status" value="1"/>
</dbReference>
<feature type="region of interest" description="Disordered" evidence="1">
    <location>
        <begin position="1"/>
        <end position="41"/>
    </location>
</feature>
<evidence type="ECO:0008006" key="4">
    <source>
        <dbReference type="Google" id="ProtNLM"/>
    </source>
</evidence>
<evidence type="ECO:0000313" key="2">
    <source>
        <dbReference type="EMBL" id="KAH1893704.1"/>
    </source>
</evidence>
<accession>A0A9P8SN36</accession>
<reference evidence="2" key="1">
    <citation type="submission" date="2021-08" db="EMBL/GenBank/DDBJ databases">
        <title>Global Aspergillus fumigatus from environmental and clinical sources.</title>
        <authorList>
            <person name="Barber A."/>
            <person name="Sae-Ong T."/>
        </authorList>
    </citation>
    <scope>NUCLEOTIDE SEQUENCE</scope>
    <source>
        <strain evidence="2">NRZ-2016-071</strain>
    </source>
</reference>
<feature type="compositionally biased region" description="Basic and acidic residues" evidence="1">
    <location>
        <begin position="18"/>
        <end position="31"/>
    </location>
</feature>
<gene>
    <name evidence="2" type="ORF">KXV57_002763</name>
</gene>
<sequence length="519" mass="59473">MARRPRKADYQSSNDSDSSDRESTEDNRYDTDLTEPEDEDAQLQDASDAALLFADNEHPPEYYIQQLANFDETIYTQEDYAKGTTTLLDRVKEKWSQFCACLRKDPREELERVSVPILFTFLDWLLNLRRGKNGRRLPGVKCKSSLDTFWKVFRLVYENETSNKIGKQMNRQMRRVIRQLAKKHKLSPKGRDKPSMDVEDLAKVVETTISTTEKKFGHGRHRIELGLFLQLAGLTTNRPQAILELRYRHIQVSLLRDPQGGPHRIIIEFTFEFTKEWLGAKDANTYVLPEIIFDPSLVLSPHVFLLGLLFADRAFDRVDGEEVLVSANQLPRLRIRDECNELRLQLDPKLDDVSAACPNEVWTFDRVTIIVAYAITARTLAGARGCLRDFGRWVDVGMAYPIVVAPRRHRRLTPAWMVVVILRKQEGIWAGQIGNINGEAARHCVVMSNSGASQAEALLPYTKICQKWGSAPTGTSVRKSQRQAGTTHERVMPAERYRCLVDSPRRTQVAEFRVFSHLL</sequence>
<dbReference type="InterPro" id="IPR021842">
    <property type="entry name" value="DUF3435"/>
</dbReference>
<dbReference type="EMBL" id="JAIBSC010000175">
    <property type="protein sequence ID" value="KAH1893704.1"/>
    <property type="molecule type" value="Genomic_DNA"/>
</dbReference>
<proteinExistence type="predicted"/>
<dbReference type="PANTHER" id="PTHR37535:SF2">
    <property type="entry name" value="FINGER DOMAIN PROTEIN, PUTATIVE (AFU_ORTHOLOGUE AFUA_6G09300)-RELATED"/>
    <property type="match status" value="1"/>
</dbReference>
<feature type="compositionally biased region" description="Acidic residues" evidence="1">
    <location>
        <begin position="32"/>
        <end position="41"/>
    </location>
</feature>
<organism evidence="2 3">
    <name type="scientific">Aspergillus fumigatus</name>
    <name type="common">Neosartorya fumigata</name>
    <dbReference type="NCBI Taxonomy" id="746128"/>
    <lineage>
        <taxon>Eukaryota</taxon>
        <taxon>Fungi</taxon>
        <taxon>Dikarya</taxon>
        <taxon>Ascomycota</taxon>
        <taxon>Pezizomycotina</taxon>
        <taxon>Eurotiomycetes</taxon>
        <taxon>Eurotiomycetidae</taxon>
        <taxon>Eurotiales</taxon>
        <taxon>Aspergillaceae</taxon>
        <taxon>Aspergillus</taxon>
        <taxon>Aspergillus subgen. Fumigati</taxon>
    </lineage>
</organism>